<sequence length="125" mass="14086">MYCTTSCTKASSMQKKLGSFYSLVFFLIYFSQGADEPGLRNGYLDVMVFVLVFFFQPKTVAKSGRRLIGEGKIVSCAQRIVEIISCCLFKKHELYFCKNNSISDCIFIVSNSLATLIQSSIQSER</sequence>
<evidence type="ECO:0000256" key="1">
    <source>
        <dbReference type="SAM" id="Phobius"/>
    </source>
</evidence>
<keyword evidence="3" id="KW-1185">Reference proteome</keyword>
<protein>
    <submittedName>
        <fullName evidence="2">Uncharacterized protein</fullName>
    </submittedName>
</protein>
<keyword evidence="1" id="KW-0472">Membrane</keyword>
<feature type="transmembrane region" description="Helical" evidence="1">
    <location>
        <begin position="43"/>
        <end position="61"/>
    </location>
</feature>
<keyword evidence="1" id="KW-1133">Transmembrane helix</keyword>
<reference evidence="2 3" key="1">
    <citation type="submission" date="2017-09" db="EMBL/GenBank/DDBJ databases">
        <authorList>
            <consortium name="International Durum Wheat Genome Sequencing Consortium (IDWGSC)"/>
            <person name="Milanesi L."/>
        </authorList>
    </citation>
    <scope>NUCLEOTIDE SEQUENCE [LARGE SCALE GENOMIC DNA]</scope>
    <source>
        <strain evidence="3">cv. Svevo</strain>
    </source>
</reference>
<keyword evidence="1" id="KW-0812">Transmembrane</keyword>
<name>A0A9R0R8S1_TRITD</name>
<accession>A0A9R0R8S1</accession>
<evidence type="ECO:0000313" key="3">
    <source>
        <dbReference type="Proteomes" id="UP000324705"/>
    </source>
</evidence>
<organism evidence="2 3">
    <name type="scientific">Triticum turgidum subsp. durum</name>
    <name type="common">Durum wheat</name>
    <name type="synonym">Triticum durum</name>
    <dbReference type="NCBI Taxonomy" id="4567"/>
    <lineage>
        <taxon>Eukaryota</taxon>
        <taxon>Viridiplantae</taxon>
        <taxon>Streptophyta</taxon>
        <taxon>Embryophyta</taxon>
        <taxon>Tracheophyta</taxon>
        <taxon>Spermatophyta</taxon>
        <taxon>Magnoliopsida</taxon>
        <taxon>Liliopsida</taxon>
        <taxon>Poales</taxon>
        <taxon>Poaceae</taxon>
        <taxon>BOP clade</taxon>
        <taxon>Pooideae</taxon>
        <taxon>Triticodae</taxon>
        <taxon>Triticeae</taxon>
        <taxon>Triticinae</taxon>
        <taxon>Triticum</taxon>
    </lineage>
</organism>
<dbReference type="Gramene" id="TRITD3Av1G004030.1">
    <property type="protein sequence ID" value="TRITD3Av1G004030.1"/>
    <property type="gene ID" value="TRITD3Av1G004030"/>
</dbReference>
<dbReference type="EMBL" id="LT934115">
    <property type="protein sequence ID" value="VAH55753.1"/>
    <property type="molecule type" value="Genomic_DNA"/>
</dbReference>
<dbReference type="Proteomes" id="UP000324705">
    <property type="component" value="Chromosome 3A"/>
</dbReference>
<proteinExistence type="predicted"/>
<gene>
    <name evidence="2" type="ORF">TRITD_3Av1G004030</name>
</gene>
<evidence type="ECO:0000313" key="2">
    <source>
        <dbReference type="EMBL" id="VAH55753.1"/>
    </source>
</evidence>
<dbReference type="AlphaFoldDB" id="A0A9R0R8S1"/>